<dbReference type="Proteomes" id="UP000373269">
    <property type="component" value="Chromosome"/>
</dbReference>
<proteinExistence type="predicted"/>
<keyword evidence="1" id="KW-0238">DNA-binding</keyword>
<organism evidence="3 4">
    <name type="scientific">Lysinibacillus pakistanensis</name>
    <dbReference type="NCBI Taxonomy" id="759811"/>
    <lineage>
        <taxon>Bacteria</taxon>
        <taxon>Bacillati</taxon>
        <taxon>Bacillota</taxon>
        <taxon>Bacilli</taxon>
        <taxon>Bacillales</taxon>
        <taxon>Bacillaceae</taxon>
        <taxon>Lysinibacillus</taxon>
    </lineage>
</organism>
<dbReference type="Gene3D" id="3.20.80.10">
    <property type="entry name" value="Regulatory factor, effector binding domain"/>
    <property type="match status" value="1"/>
</dbReference>
<dbReference type="InterPro" id="IPR047057">
    <property type="entry name" value="MerR_fam"/>
</dbReference>
<evidence type="ECO:0000259" key="2">
    <source>
        <dbReference type="PROSITE" id="PS50937"/>
    </source>
</evidence>
<dbReference type="RefSeq" id="WP_369595881.1">
    <property type="nucleotide sequence ID" value="NZ_CP045835.1"/>
</dbReference>
<dbReference type="PANTHER" id="PTHR30204">
    <property type="entry name" value="REDOX-CYCLING DRUG-SENSING TRANSCRIPTIONAL ACTIVATOR SOXR"/>
    <property type="match status" value="1"/>
</dbReference>
<keyword evidence="4" id="KW-1185">Reference proteome</keyword>
<gene>
    <name evidence="3" type="ORF">GDS87_13830</name>
</gene>
<dbReference type="SUPFAM" id="SSF55136">
    <property type="entry name" value="Probable bacterial effector-binding domain"/>
    <property type="match status" value="1"/>
</dbReference>
<protein>
    <submittedName>
        <fullName evidence="3">MerR family transcriptional regulator</fullName>
    </submittedName>
</protein>
<dbReference type="Gene3D" id="1.10.1660.10">
    <property type="match status" value="1"/>
</dbReference>
<accession>A0ABX6DL94</accession>
<reference evidence="3 4" key="1">
    <citation type="submission" date="2019-11" db="EMBL/GenBank/DDBJ databases">
        <title>Whole Genome Sequencing and Comparative Genomic Analyses of Lysinibacillus pakistanensis LZH-9, a Halotolerant Strain with Excellent COD Removal Capability.</title>
        <authorList>
            <person name="Zhou H."/>
        </authorList>
    </citation>
    <scope>NUCLEOTIDE SEQUENCE [LARGE SCALE GENOMIC DNA]</scope>
    <source>
        <strain evidence="3 4">LZH-9</strain>
    </source>
</reference>
<feature type="domain" description="HTH merR-type" evidence="2">
    <location>
        <begin position="1"/>
        <end position="71"/>
    </location>
</feature>
<dbReference type="PROSITE" id="PS50937">
    <property type="entry name" value="HTH_MERR_2"/>
    <property type="match status" value="1"/>
</dbReference>
<sequence length="276" mass="32027">MFKISEFSRLSRIPLQTLRYYDHLGILKPTKTDESTGYRYYSAEQLLEINRIIIFKELGFTLQQIAHLLQEEISGEQIRGMLRLKESEIERLLDIERSKLSQIKERIQLVEREGRMDKDQEVVIKCVEEMHMITYASPGALDDIPTLFEIFNGLLDSRLRSFLSSPQIVLWNTPGSTAHAFELEVGYTVKTDILKLPEYLNQRFLPAEKVATLLFRSDSAFSETACIDLATWIEHNGYRIRSDRPGREIYVPLSGEPDIHLIEIQIPIVEKGFVYE</sequence>
<dbReference type="Pfam" id="PF13411">
    <property type="entry name" value="MerR_1"/>
    <property type="match status" value="1"/>
</dbReference>
<evidence type="ECO:0000313" key="4">
    <source>
        <dbReference type="Proteomes" id="UP000373269"/>
    </source>
</evidence>
<name>A0ABX6DL94_9BACI</name>
<dbReference type="InterPro" id="IPR011256">
    <property type="entry name" value="Reg_factor_effector_dom_sf"/>
</dbReference>
<evidence type="ECO:0000256" key="1">
    <source>
        <dbReference type="ARBA" id="ARBA00023125"/>
    </source>
</evidence>
<dbReference type="SMART" id="SM00871">
    <property type="entry name" value="AraC_E_bind"/>
    <property type="match status" value="1"/>
</dbReference>
<dbReference type="InterPro" id="IPR010499">
    <property type="entry name" value="AraC_E-bd"/>
</dbReference>
<dbReference type="PANTHER" id="PTHR30204:SF97">
    <property type="entry name" value="MERR FAMILY REGULATORY PROTEIN"/>
    <property type="match status" value="1"/>
</dbReference>
<dbReference type="InterPro" id="IPR009061">
    <property type="entry name" value="DNA-bd_dom_put_sf"/>
</dbReference>
<dbReference type="EMBL" id="CP045835">
    <property type="protein sequence ID" value="QGG53939.1"/>
    <property type="molecule type" value="Genomic_DNA"/>
</dbReference>
<dbReference type="SUPFAM" id="SSF46955">
    <property type="entry name" value="Putative DNA-binding domain"/>
    <property type="match status" value="1"/>
</dbReference>
<dbReference type="CDD" id="cd01107">
    <property type="entry name" value="HTH_BmrR"/>
    <property type="match status" value="1"/>
</dbReference>
<dbReference type="SMART" id="SM00422">
    <property type="entry name" value="HTH_MERR"/>
    <property type="match status" value="1"/>
</dbReference>
<evidence type="ECO:0000313" key="3">
    <source>
        <dbReference type="EMBL" id="QGG53939.1"/>
    </source>
</evidence>
<dbReference type="InterPro" id="IPR000551">
    <property type="entry name" value="MerR-type_HTH_dom"/>
</dbReference>